<sequence length="62" mass="7154">MSQKQHTGDLEYREYTTKGQFTIPAWMRGDESGFMVEQKDDGRIILTPAFKKEEITVAEANE</sequence>
<accession>A0A847TTF2</accession>
<dbReference type="EMBL" id="WOYG01000001">
    <property type="protein sequence ID" value="NLV09322.1"/>
    <property type="molecule type" value="Genomic_DNA"/>
</dbReference>
<organism evidence="1 2">
    <name type="scientific">Halomicrobium mukohataei</name>
    <dbReference type="NCBI Taxonomy" id="57705"/>
    <lineage>
        <taxon>Archaea</taxon>
        <taxon>Methanobacteriati</taxon>
        <taxon>Methanobacteriota</taxon>
        <taxon>Stenosarchaea group</taxon>
        <taxon>Halobacteria</taxon>
        <taxon>Halobacteriales</taxon>
        <taxon>Haloarculaceae</taxon>
        <taxon>Halomicrobium</taxon>
    </lineage>
</organism>
<reference evidence="1" key="1">
    <citation type="submission" date="2019-12" db="EMBL/GenBank/DDBJ databases">
        <title>Whole-genome sequence of Halomicrobium mukohataei pws1.</title>
        <authorList>
            <person name="Verma D.K."/>
            <person name="Gopal K."/>
            <person name="Prasad E.S."/>
        </authorList>
    </citation>
    <scope>NUCLEOTIDE SEQUENCE</scope>
    <source>
        <strain evidence="1">Pws1</strain>
    </source>
</reference>
<gene>
    <name evidence="1" type="ORF">GOC74_05175</name>
</gene>
<evidence type="ECO:0000313" key="2">
    <source>
        <dbReference type="Proteomes" id="UP000608662"/>
    </source>
</evidence>
<proteinExistence type="predicted"/>
<dbReference type="AlphaFoldDB" id="A0A847TTF2"/>
<protein>
    <submittedName>
        <fullName evidence="1">Uncharacterized protein</fullName>
    </submittedName>
</protein>
<comment type="caution">
    <text evidence="1">The sequence shown here is derived from an EMBL/GenBank/DDBJ whole genome shotgun (WGS) entry which is preliminary data.</text>
</comment>
<name>A0A847TTF2_9EURY</name>
<dbReference type="Proteomes" id="UP000608662">
    <property type="component" value="Unassembled WGS sequence"/>
</dbReference>
<dbReference type="RefSeq" id="WP_170093206.1">
    <property type="nucleotide sequence ID" value="NZ_WOYG01000001.1"/>
</dbReference>
<evidence type="ECO:0000313" key="1">
    <source>
        <dbReference type="EMBL" id="NLV09322.1"/>
    </source>
</evidence>